<evidence type="ECO:0000313" key="2">
    <source>
        <dbReference type="Proteomes" id="UP000464178"/>
    </source>
</evidence>
<dbReference type="AlphaFoldDB" id="A0A6P2CSM9"/>
<sequence>MLYQTIVLELLEARPGLHTYLRRSRKLLAEMERYAADLRAAHLDRMNQGFDSSSALELALAELEARLDQEATRHASPDEP</sequence>
<dbReference type="RefSeq" id="WP_232069540.1">
    <property type="nucleotide sequence ID" value="NZ_LR593886.1"/>
</dbReference>
<organism evidence="1 2">
    <name type="scientific">Gemmata massiliana</name>
    <dbReference type="NCBI Taxonomy" id="1210884"/>
    <lineage>
        <taxon>Bacteria</taxon>
        <taxon>Pseudomonadati</taxon>
        <taxon>Planctomycetota</taxon>
        <taxon>Planctomycetia</taxon>
        <taxon>Gemmatales</taxon>
        <taxon>Gemmataceae</taxon>
        <taxon>Gemmata</taxon>
    </lineage>
</organism>
<dbReference type="KEGG" id="gms:SOIL9_60970"/>
<accession>A0A6P2CSM9</accession>
<dbReference type="Proteomes" id="UP000464178">
    <property type="component" value="Chromosome"/>
</dbReference>
<proteinExistence type="predicted"/>
<evidence type="ECO:0000313" key="1">
    <source>
        <dbReference type="EMBL" id="VTR91617.1"/>
    </source>
</evidence>
<reference evidence="1 2" key="1">
    <citation type="submission" date="2019-05" db="EMBL/GenBank/DDBJ databases">
        <authorList>
            <consortium name="Science for Life Laboratories"/>
        </authorList>
    </citation>
    <scope>NUCLEOTIDE SEQUENCE [LARGE SCALE GENOMIC DNA]</scope>
    <source>
        <strain evidence="1">Soil9</strain>
    </source>
</reference>
<protein>
    <submittedName>
        <fullName evidence="1">Uncharacterized protein</fullName>
    </submittedName>
</protein>
<dbReference type="EMBL" id="LR593886">
    <property type="protein sequence ID" value="VTR91617.1"/>
    <property type="molecule type" value="Genomic_DNA"/>
</dbReference>
<name>A0A6P2CSM9_9BACT</name>
<keyword evidence="2" id="KW-1185">Reference proteome</keyword>
<gene>
    <name evidence="1" type="ORF">SOIL9_60970</name>
</gene>